<proteinExistence type="inferred from homology"/>
<feature type="transmembrane region" description="Helical" evidence="8">
    <location>
        <begin position="203"/>
        <end position="228"/>
    </location>
</feature>
<keyword evidence="5 8" id="KW-0812">Transmembrane</keyword>
<dbReference type="InParanoid" id="A0A165CRF0"/>
<dbReference type="PANTHER" id="PTHR31595">
    <property type="entry name" value="LONG-CHAIN-ALCOHOL O-FATTY-ACYLTRANSFERASE 3-RELATED"/>
    <property type="match status" value="1"/>
</dbReference>
<organism evidence="10 11">
    <name type="scientific">Calocera cornea HHB12733</name>
    <dbReference type="NCBI Taxonomy" id="1353952"/>
    <lineage>
        <taxon>Eukaryota</taxon>
        <taxon>Fungi</taxon>
        <taxon>Dikarya</taxon>
        <taxon>Basidiomycota</taxon>
        <taxon>Agaricomycotina</taxon>
        <taxon>Dacrymycetes</taxon>
        <taxon>Dacrymycetales</taxon>
        <taxon>Dacrymycetaceae</taxon>
        <taxon>Calocera</taxon>
    </lineage>
</organism>
<protein>
    <recommendedName>
        <fullName evidence="9">Wax synthase domain-containing protein</fullName>
    </recommendedName>
</protein>
<dbReference type="InterPro" id="IPR044851">
    <property type="entry name" value="Wax_synthase"/>
</dbReference>
<feature type="transmembrane region" description="Helical" evidence="8">
    <location>
        <begin position="345"/>
        <end position="361"/>
    </location>
</feature>
<dbReference type="GO" id="GO:0016020">
    <property type="term" value="C:membrane"/>
    <property type="evidence" value="ECO:0007669"/>
    <property type="project" value="UniProtKB-SubCell"/>
</dbReference>
<reference evidence="10 11" key="1">
    <citation type="journal article" date="2016" name="Mol. Biol. Evol.">
        <title>Comparative Genomics of Early-Diverging Mushroom-Forming Fungi Provides Insights into the Origins of Lignocellulose Decay Capabilities.</title>
        <authorList>
            <person name="Nagy L.G."/>
            <person name="Riley R."/>
            <person name="Tritt A."/>
            <person name="Adam C."/>
            <person name="Daum C."/>
            <person name="Floudas D."/>
            <person name="Sun H."/>
            <person name="Yadav J.S."/>
            <person name="Pangilinan J."/>
            <person name="Larsson K.H."/>
            <person name="Matsuura K."/>
            <person name="Barry K."/>
            <person name="Labutti K."/>
            <person name="Kuo R."/>
            <person name="Ohm R.A."/>
            <person name="Bhattacharya S.S."/>
            <person name="Shirouzu T."/>
            <person name="Yoshinaga Y."/>
            <person name="Martin F.M."/>
            <person name="Grigoriev I.V."/>
            <person name="Hibbett D.S."/>
        </authorList>
    </citation>
    <scope>NUCLEOTIDE SEQUENCE [LARGE SCALE GENOMIC DNA]</scope>
    <source>
        <strain evidence="10 11">HHB12733</strain>
    </source>
</reference>
<dbReference type="InterPro" id="IPR032805">
    <property type="entry name" value="Wax_synthase_dom"/>
</dbReference>
<evidence type="ECO:0000259" key="9">
    <source>
        <dbReference type="Pfam" id="PF13813"/>
    </source>
</evidence>
<comment type="subcellular location">
    <subcellularLocation>
        <location evidence="1">Membrane</location>
        <topology evidence="1">Multi-pass membrane protein</topology>
    </subcellularLocation>
</comment>
<dbReference type="Proteomes" id="UP000076842">
    <property type="component" value="Unassembled WGS sequence"/>
</dbReference>
<feature type="transmembrane region" description="Helical" evidence="8">
    <location>
        <begin position="153"/>
        <end position="175"/>
    </location>
</feature>
<evidence type="ECO:0000313" key="11">
    <source>
        <dbReference type="Proteomes" id="UP000076842"/>
    </source>
</evidence>
<dbReference type="AlphaFoldDB" id="A0A165CRF0"/>
<name>A0A165CRF0_9BASI</name>
<comment type="pathway">
    <text evidence="2">Secondary metabolite biosynthesis.</text>
</comment>
<evidence type="ECO:0000256" key="4">
    <source>
        <dbReference type="ARBA" id="ARBA00022679"/>
    </source>
</evidence>
<evidence type="ECO:0000256" key="7">
    <source>
        <dbReference type="ARBA" id="ARBA00023136"/>
    </source>
</evidence>
<dbReference type="EMBL" id="KV424118">
    <property type="protein sequence ID" value="KZT51248.1"/>
    <property type="molecule type" value="Genomic_DNA"/>
</dbReference>
<dbReference type="Pfam" id="PF13813">
    <property type="entry name" value="MBOAT_2"/>
    <property type="match status" value="1"/>
</dbReference>
<dbReference type="GO" id="GO:0008374">
    <property type="term" value="F:O-acyltransferase activity"/>
    <property type="evidence" value="ECO:0007669"/>
    <property type="project" value="InterPro"/>
</dbReference>
<evidence type="ECO:0000256" key="8">
    <source>
        <dbReference type="SAM" id="Phobius"/>
    </source>
</evidence>
<keyword evidence="11" id="KW-1185">Reference proteome</keyword>
<evidence type="ECO:0000313" key="10">
    <source>
        <dbReference type="EMBL" id="KZT51248.1"/>
    </source>
</evidence>
<evidence type="ECO:0000256" key="5">
    <source>
        <dbReference type="ARBA" id="ARBA00022692"/>
    </source>
</evidence>
<dbReference type="OrthoDB" id="1077582at2759"/>
<evidence type="ECO:0000256" key="6">
    <source>
        <dbReference type="ARBA" id="ARBA00022989"/>
    </source>
</evidence>
<evidence type="ECO:0000256" key="3">
    <source>
        <dbReference type="ARBA" id="ARBA00007282"/>
    </source>
</evidence>
<dbReference type="STRING" id="1353952.A0A165CRF0"/>
<keyword evidence="4" id="KW-0808">Transferase</keyword>
<evidence type="ECO:0000256" key="2">
    <source>
        <dbReference type="ARBA" id="ARBA00005179"/>
    </source>
</evidence>
<dbReference type="GO" id="GO:0006629">
    <property type="term" value="P:lipid metabolic process"/>
    <property type="evidence" value="ECO:0007669"/>
    <property type="project" value="InterPro"/>
</dbReference>
<feature type="domain" description="Wax synthase" evidence="9">
    <location>
        <begin position="232"/>
        <end position="320"/>
    </location>
</feature>
<accession>A0A165CRF0</accession>
<keyword evidence="7 8" id="KW-0472">Membrane</keyword>
<evidence type="ECO:0000256" key="1">
    <source>
        <dbReference type="ARBA" id="ARBA00004141"/>
    </source>
</evidence>
<gene>
    <name evidence="10" type="ORF">CALCODRAFT_147131</name>
</gene>
<feature type="transmembrane region" description="Helical" evidence="8">
    <location>
        <begin position="287"/>
        <end position="306"/>
    </location>
</feature>
<keyword evidence="6 8" id="KW-1133">Transmembrane helix</keyword>
<dbReference type="PANTHER" id="PTHR31595:SF57">
    <property type="entry name" value="OS04G0481900 PROTEIN"/>
    <property type="match status" value="1"/>
</dbReference>
<comment type="similarity">
    <text evidence="3">Belongs to the wax synthase family.</text>
</comment>
<sequence length="407" mass="45631">MWSARCLRGADSPSPSNMPSPLQPLVNLLLPSILCAGGLCSSSTALRRLLVATIFASVTYVIVFVPPPSPREGMYNAHTLVTTALLASDFLVLHDPATDFWNKDGKVFKLDGLSWTKIKWAFDLSNNFRGIGWNFEAKHLWTSAGKKESRLRFALRHLVGIASCLLVMDLAQTLYRNRPACHIGGSVFQDGVAWRVVYNLTEWINMAGAMLLMHSLAAVVTVPLFMYGPEDWPDMFGRVRDGYTVRKFWGRTWHQLHRRFLTTHAKYLAQDVMGFARGQRLTTYVELFIVFFISGIVHASGGYAFLGTFSGAMESLVFFVLQAVCITCEDYVIQLGKRAGLKDSIWTRFIGYAWVVAWLAFSNPVRSESLARAGLWDQADQPQLRFVQGLVERLGSRAPTRTKLSSM</sequence>